<feature type="non-terminal residue" evidence="1">
    <location>
        <position position="117"/>
    </location>
</feature>
<organism evidence="1 2">
    <name type="scientific">Leucosporidium creatinivorum</name>
    <dbReference type="NCBI Taxonomy" id="106004"/>
    <lineage>
        <taxon>Eukaryota</taxon>
        <taxon>Fungi</taxon>
        <taxon>Dikarya</taxon>
        <taxon>Basidiomycota</taxon>
        <taxon>Pucciniomycotina</taxon>
        <taxon>Microbotryomycetes</taxon>
        <taxon>Leucosporidiales</taxon>
        <taxon>Leucosporidium</taxon>
    </lineage>
</organism>
<dbReference type="Proteomes" id="UP000193467">
    <property type="component" value="Unassembled WGS sequence"/>
</dbReference>
<keyword evidence="2" id="KW-1185">Reference proteome</keyword>
<dbReference type="InParanoid" id="A0A1Y2G2K2"/>
<dbReference type="AlphaFoldDB" id="A0A1Y2G2K2"/>
<name>A0A1Y2G2K2_9BASI</name>
<proteinExistence type="predicted"/>
<evidence type="ECO:0000313" key="2">
    <source>
        <dbReference type="Proteomes" id="UP000193467"/>
    </source>
</evidence>
<accession>A0A1Y2G2K2</accession>
<feature type="non-terminal residue" evidence="1">
    <location>
        <position position="1"/>
    </location>
</feature>
<sequence>LPRLLSLLPKDGVASSVYQSRWATKGLPVPSPSAPEQGCRWEVKKVALDLHGNVTGRAWGVQYWKGKRVTPAEKEYELISGGLKYNWAAAITPPLLAQEAQARLKAAQPQAAEGAEA</sequence>
<dbReference type="EMBL" id="MCGR01000002">
    <property type="protein sequence ID" value="ORY91594.1"/>
    <property type="molecule type" value="Genomic_DNA"/>
</dbReference>
<evidence type="ECO:0000313" key="1">
    <source>
        <dbReference type="EMBL" id="ORY91594.1"/>
    </source>
</evidence>
<dbReference type="OrthoDB" id="16434at2759"/>
<gene>
    <name evidence="1" type="ORF">BCR35DRAFT_252535</name>
</gene>
<protein>
    <submittedName>
        <fullName evidence="1">Uncharacterized protein</fullName>
    </submittedName>
</protein>
<comment type="caution">
    <text evidence="1">The sequence shown here is derived from an EMBL/GenBank/DDBJ whole genome shotgun (WGS) entry which is preliminary data.</text>
</comment>
<reference evidence="1 2" key="1">
    <citation type="submission" date="2016-07" db="EMBL/GenBank/DDBJ databases">
        <title>Pervasive Adenine N6-methylation of Active Genes in Fungi.</title>
        <authorList>
            <consortium name="DOE Joint Genome Institute"/>
            <person name="Mondo S.J."/>
            <person name="Dannebaum R.O."/>
            <person name="Kuo R.C."/>
            <person name="Labutti K."/>
            <person name="Haridas S."/>
            <person name="Kuo A."/>
            <person name="Salamov A."/>
            <person name="Ahrendt S.R."/>
            <person name="Lipzen A."/>
            <person name="Sullivan W."/>
            <person name="Andreopoulos W.B."/>
            <person name="Clum A."/>
            <person name="Lindquist E."/>
            <person name="Daum C."/>
            <person name="Ramamoorthy G.K."/>
            <person name="Gryganskyi A."/>
            <person name="Culley D."/>
            <person name="Magnuson J.K."/>
            <person name="James T.Y."/>
            <person name="O'Malley M.A."/>
            <person name="Stajich J.E."/>
            <person name="Spatafora J.W."/>
            <person name="Visel A."/>
            <person name="Grigoriev I.V."/>
        </authorList>
    </citation>
    <scope>NUCLEOTIDE SEQUENCE [LARGE SCALE GENOMIC DNA]</scope>
    <source>
        <strain evidence="1 2">62-1032</strain>
    </source>
</reference>